<dbReference type="Gene3D" id="2.30.18.10">
    <property type="entry name" value="Transcription factor IIA (TFIIA), beta-barrel domain"/>
    <property type="match status" value="1"/>
</dbReference>
<dbReference type="Pfam" id="PF02751">
    <property type="entry name" value="TFIIA_gamma_C"/>
    <property type="match status" value="1"/>
</dbReference>
<dbReference type="InParanoid" id="A0A804R401"/>
<keyword evidence="6" id="KW-0030">Aminoacyl-tRNA synthetase</keyword>
<dbReference type="InterPro" id="IPR014729">
    <property type="entry name" value="Rossmann-like_a/b/a_fold"/>
</dbReference>
<evidence type="ECO:0000259" key="10">
    <source>
        <dbReference type="Pfam" id="PF00133"/>
    </source>
</evidence>
<reference evidence="12" key="2">
    <citation type="submission" date="2019-07" db="EMBL/GenBank/DDBJ databases">
        <authorList>
            <person name="Seetharam A."/>
            <person name="Woodhouse M."/>
            <person name="Cannon E."/>
        </authorList>
    </citation>
    <scope>NUCLEOTIDE SEQUENCE [LARGE SCALE GENOMIC DNA]</scope>
    <source>
        <strain evidence="12">cv. B73</strain>
    </source>
</reference>
<dbReference type="CDD" id="cd10014">
    <property type="entry name" value="TFIIA_gamma_C"/>
    <property type="match status" value="1"/>
</dbReference>
<feature type="domain" description="Aminoacyl-tRNA synthetase class Ia" evidence="10">
    <location>
        <begin position="109"/>
        <end position="176"/>
    </location>
</feature>
<keyword evidence="5" id="KW-0648">Protein biosynthesis</keyword>
<dbReference type="GO" id="GO:0006367">
    <property type="term" value="P:transcription initiation at RNA polymerase II promoter"/>
    <property type="evidence" value="ECO:0007669"/>
    <property type="project" value="InterPro"/>
</dbReference>
<evidence type="ECO:0000256" key="1">
    <source>
        <dbReference type="ARBA" id="ARBA00004123"/>
    </source>
</evidence>
<keyword evidence="7" id="KW-0804">Transcription</keyword>
<dbReference type="Gene3D" id="3.40.50.620">
    <property type="entry name" value="HUPs"/>
    <property type="match status" value="1"/>
</dbReference>
<evidence type="ECO:0000256" key="6">
    <source>
        <dbReference type="ARBA" id="ARBA00023146"/>
    </source>
</evidence>
<evidence type="ECO:0000313" key="12">
    <source>
        <dbReference type="EnsemblPlants" id="Zm00001eb386500_P001"/>
    </source>
</evidence>
<sequence length="492" mass="56509">MPPSVAPPLSPSSRPASRPPRHTSLLLAAITEQHRSKELASSSVRSISMILTLVARPLRKADAAEGEVEIRRLEEAIHGAMVRGMQMLRGGRCGSFSLSRPRQLHQQVFDLGKYNETCHNIVTKYISEWEAMVTRTRRWIDFKNDYKTMDLNFMESVWWVFAKLWEKDLIYKGVKLPMEALELRCRMKRILVIWLVPPSRWPLHVEVVDWTTRRLEGFGERWMVGRCSQELEWAGDDDKGRSLLFFVNLYYFLRLHVDVHRSNILASEENVSVLWLQKNEEQTSVRRRQYEARHPARREGHLHTNRVCDNVRTFILTDATFKSTEIEETLSKKRSRLPAPGDADELSVIEDQIAWIVHIIASIVKKSPQRGREATLDVSLKLIKASTSRGLGHLPVIGVVVEPVMVHCTYSSTYNIHGLVTDLSPNFLLHPSCNSTLAEKELLEEEYKKKFDEAKKELSLENDLAGMWILVAKLKIGALDISDLNVDDRTKV</sequence>
<dbReference type="InterPro" id="IPR009088">
    <property type="entry name" value="TFIIA_b-brl"/>
</dbReference>
<keyword evidence="2" id="KW-0436">Ligase</keyword>
<dbReference type="PANTHER" id="PTHR42780">
    <property type="entry name" value="SOLEUCYL-TRNA SYNTHETASE"/>
    <property type="match status" value="1"/>
</dbReference>
<organism evidence="12 13">
    <name type="scientific">Zea mays</name>
    <name type="common">Maize</name>
    <dbReference type="NCBI Taxonomy" id="4577"/>
    <lineage>
        <taxon>Eukaryota</taxon>
        <taxon>Viridiplantae</taxon>
        <taxon>Streptophyta</taxon>
        <taxon>Embryophyta</taxon>
        <taxon>Tracheophyta</taxon>
        <taxon>Spermatophyta</taxon>
        <taxon>Magnoliopsida</taxon>
        <taxon>Liliopsida</taxon>
        <taxon>Poales</taxon>
        <taxon>Poaceae</taxon>
        <taxon>PACMAD clade</taxon>
        <taxon>Panicoideae</taxon>
        <taxon>Andropogonodae</taxon>
        <taxon>Andropogoneae</taxon>
        <taxon>Tripsacinae</taxon>
        <taxon>Zea</taxon>
    </lineage>
</organism>
<accession>A0A804R401</accession>
<feature type="region of interest" description="Disordered" evidence="9">
    <location>
        <begin position="1"/>
        <end position="20"/>
    </location>
</feature>
<evidence type="ECO:0000313" key="13">
    <source>
        <dbReference type="Proteomes" id="UP000007305"/>
    </source>
</evidence>
<dbReference type="PANTHER" id="PTHR42780:SF1">
    <property type="entry name" value="ISOLEUCINE--TRNA LIGASE, CYTOPLASMIC"/>
    <property type="match status" value="1"/>
</dbReference>
<dbReference type="GO" id="GO:0006428">
    <property type="term" value="P:isoleucyl-tRNA aminoacylation"/>
    <property type="evidence" value="ECO:0000318"/>
    <property type="project" value="GO_Central"/>
</dbReference>
<keyword evidence="4" id="KW-0067">ATP-binding</keyword>
<name>A0A804R401_MAIZE</name>
<comment type="subcellular location">
    <subcellularLocation>
        <location evidence="1">Nucleus</location>
    </subcellularLocation>
</comment>
<protein>
    <submittedName>
        <fullName evidence="12">Uncharacterized protein</fullName>
    </submittedName>
</protein>
<evidence type="ECO:0000256" key="2">
    <source>
        <dbReference type="ARBA" id="ARBA00022598"/>
    </source>
</evidence>
<keyword evidence="13" id="KW-1185">Reference proteome</keyword>
<evidence type="ECO:0000256" key="7">
    <source>
        <dbReference type="ARBA" id="ARBA00023163"/>
    </source>
</evidence>
<dbReference type="Pfam" id="PF00133">
    <property type="entry name" value="tRNA-synt_1"/>
    <property type="match status" value="1"/>
</dbReference>
<evidence type="ECO:0000256" key="4">
    <source>
        <dbReference type="ARBA" id="ARBA00022840"/>
    </source>
</evidence>
<dbReference type="SUPFAM" id="SSF52374">
    <property type="entry name" value="Nucleotidylyl transferase"/>
    <property type="match status" value="1"/>
</dbReference>
<evidence type="ECO:0000256" key="9">
    <source>
        <dbReference type="SAM" id="MobiDB-lite"/>
    </source>
</evidence>
<keyword evidence="8" id="KW-0539">Nucleus</keyword>
<reference evidence="12" key="3">
    <citation type="submission" date="2021-05" db="UniProtKB">
        <authorList>
            <consortium name="EnsemblPlants"/>
        </authorList>
    </citation>
    <scope>IDENTIFICATION</scope>
    <source>
        <strain evidence="12">cv. B73</strain>
    </source>
</reference>
<dbReference type="InterPro" id="IPR015871">
    <property type="entry name" value="TFIIA_gsu_C"/>
</dbReference>
<feature type="domain" description="Transcription initiation factor IIA gamma subunit C-terminal" evidence="11">
    <location>
        <begin position="300"/>
        <end position="324"/>
    </location>
</feature>
<feature type="compositionally biased region" description="Pro residues" evidence="9">
    <location>
        <begin position="1"/>
        <end position="10"/>
    </location>
</feature>
<dbReference type="GO" id="GO:0004822">
    <property type="term" value="F:isoleucine-tRNA ligase activity"/>
    <property type="evidence" value="ECO:0000318"/>
    <property type="project" value="GO_Central"/>
</dbReference>
<evidence type="ECO:0000256" key="8">
    <source>
        <dbReference type="ARBA" id="ARBA00023242"/>
    </source>
</evidence>
<dbReference type="Proteomes" id="UP000007305">
    <property type="component" value="Chromosome 9"/>
</dbReference>
<reference evidence="13" key="1">
    <citation type="journal article" date="2009" name="Science">
        <title>The B73 maize genome: complexity, diversity, and dynamics.</title>
        <authorList>
            <person name="Schnable P.S."/>
            <person name="Ware D."/>
            <person name="Fulton R.S."/>
            <person name="Stein J.C."/>
            <person name="Wei F."/>
            <person name="Pasternak S."/>
            <person name="Liang C."/>
            <person name="Zhang J."/>
            <person name="Fulton L."/>
            <person name="Graves T.A."/>
            <person name="Minx P."/>
            <person name="Reily A.D."/>
            <person name="Courtney L."/>
            <person name="Kruchowski S.S."/>
            <person name="Tomlinson C."/>
            <person name="Strong C."/>
            <person name="Delehaunty K."/>
            <person name="Fronick C."/>
            <person name="Courtney B."/>
            <person name="Rock S.M."/>
            <person name="Belter E."/>
            <person name="Du F."/>
            <person name="Kim K."/>
            <person name="Abbott R.M."/>
            <person name="Cotton M."/>
            <person name="Levy A."/>
            <person name="Marchetto P."/>
            <person name="Ochoa K."/>
            <person name="Jackson S.M."/>
            <person name="Gillam B."/>
            <person name="Chen W."/>
            <person name="Yan L."/>
            <person name="Higginbotham J."/>
            <person name="Cardenas M."/>
            <person name="Waligorski J."/>
            <person name="Applebaum E."/>
            <person name="Phelps L."/>
            <person name="Falcone J."/>
            <person name="Kanchi K."/>
            <person name="Thane T."/>
            <person name="Scimone A."/>
            <person name="Thane N."/>
            <person name="Henke J."/>
            <person name="Wang T."/>
            <person name="Ruppert J."/>
            <person name="Shah N."/>
            <person name="Rotter K."/>
            <person name="Hodges J."/>
            <person name="Ingenthron E."/>
            <person name="Cordes M."/>
            <person name="Kohlberg S."/>
            <person name="Sgro J."/>
            <person name="Delgado B."/>
            <person name="Mead K."/>
            <person name="Chinwalla A."/>
            <person name="Leonard S."/>
            <person name="Crouse K."/>
            <person name="Collura K."/>
            <person name="Kudrna D."/>
            <person name="Currie J."/>
            <person name="He R."/>
            <person name="Angelova A."/>
            <person name="Rajasekar S."/>
            <person name="Mueller T."/>
            <person name="Lomeli R."/>
            <person name="Scara G."/>
            <person name="Ko A."/>
            <person name="Delaney K."/>
            <person name="Wissotski M."/>
            <person name="Lopez G."/>
            <person name="Campos D."/>
            <person name="Braidotti M."/>
            <person name="Ashley E."/>
            <person name="Golser W."/>
            <person name="Kim H."/>
            <person name="Lee S."/>
            <person name="Lin J."/>
            <person name="Dujmic Z."/>
            <person name="Kim W."/>
            <person name="Talag J."/>
            <person name="Zuccolo A."/>
            <person name="Fan C."/>
            <person name="Sebastian A."/>
            <person name="Kramer M."/>
            <person name="Spiegel L."/>
            <person name="Nascimento L."/>
            <person name="Zutavern T."/>
            <person name="Miller B."/>
            <person name="Ambroise C."/>
            <person name="Muller S."/>
            <person name="Spooner W."/>
            <person name="Narechania A."/>
            <person name="Ren L."/>
            <person name="Wei S."/>
            <person name="Kumari S."/>
            <person name="Faga B."/>
            <person name="Levy M.J."/>
            <person name="McMahan L."/>
            <person name="Van Buren P."/>
            <person name="Vaughn M.W."/>
            <person name="Ying K."/>
            <person name="Yeh C.-T."/>
            <person name="Emrich S.J."/>
            <person name="Jia Y."/>
            <person name="Kalyanaraman A."/>
            <person name="Hsia A.-P."/>
            <person name="Barbazuk W.B."/>
            <person name="Baucom R.S."/>
            <person name="Brutnell T.P."/>
            <person name="Carpita N.C."/>
            <person name="Chaparro C."/>
            <person name="Chia J.-M."/>
            <person name="Deragon J.-M."/>
            <person name="Estill J.C."/>
            <person name="Fu Y."/>
            <person name="Jeddeloh J.A."/>
            <person name="Han Y."/>
            <person name="Lee H."/>
            <person name="Li P."/>
            <person name="Lisch D.R."/>
            <person name="Liu S."/>
            <person name="Liu Z."/>
            <person name="Nagel D.H."/>
            <person name="McCann M.C."/>
            <person name="SanMiguel P."/>
            <person name="Myers A.M."/>
            <person name="Nettleton D."/>
            <person name="Nguyen J."/>
            <person name="Penning B.W."/>
            <person name="Ponnala L."/>
            <person name="Schneider K.L."/>
            <person name="Schwartz D.C."/>
            <person name="Sharma A."/>
            <person name="Soderlund C."/>
            <person name="Springer N.M."/>
            <person name="Sun Q."/>
            <person name="Wang H."/>
            <person name="Waterman M."/>
            <person name="Westerman R."/>
            <person name="Wolfgruber T.K."/>
            <person name="Yang L."/>
            <person name="Yu Y."/>
            <person name="Zhang L."/>
            <person name="Zhou S."/>
            <person name="Zhu Q."/>
            <person name="Bennetzen J.L."/>
            <person name="Dawe R.K."/>
            <person name="Jiang J."/>
            <person name="Jiang N."/>
            <person name="Presting G.G."/>
            <person name="Wessler S.R."/>
            <person name="Aluru S."/>
            <person name="Martienssen R.A."/>
            <person name="Clifton S.W."/>
            <person name="McCombie W.R."/>
            <person name="Wing R.A."/>
            <person name="Wilson R.K."/>
        </authorList>
    </citation>
    <scope>NUCLEOTIDE SEQUENCE [LARGE SCALE GENOMIC DNA]</scope>
    <source>
        <strain evidence="13">cv. B73</strain>
    </source>
</reference>
<proteinExistence type="predicted"/>
<keyword evidence="3" id="KW-0547">Nucleotide-binding</keyword>
<dbReference type="GO" id="GO:0005524">
    <property type="term" value="F:ATP binding"/>
    <property type="evidence" value="ECO:0007669"/>
    <property type="project" value="UniProtKB-KW"/>
</dbReference>
<dbReference type="InterPro" id="IPR002300">
    <property type="entry name" value="aa-tRNA-synth_Ia"/>
</dbReference>
<dbReference type="InterPro" id="IPR023586">
    <property type="entry name" value="Ile-tRNA-ligase_type2"/>
</dbReference>
<dbReference type="GO" id="GO:0005672">
    <property type="term" value="C:transcription factor TFIIA complex"/>
    <property type="evidence" value="ECO:0007669"/>
    <property type="project" value="InterPro"/>
</dbReference>
<evidence type="ECO:0000256" key="5">
    <source>
        <dbReference type="ARBA" id="ARBA00022917"/>
    </source>
</evidence>
<dbReference type="AlphaFoldDB" id="A0A804R401"/>
<dbReference type="SUPFAM" id="SSF50784">
    <property type="entry name" value="Transcription factor IIA (TFIIA), beta-barrel domain"/>
    <property type="match status" value="1"/>
</dbReference>
<evidence type="ECO:0000259" key="11">
    <source>
        <dbReference type="Pfam" id="PF02751"/>
    </source>
</evidence>
<dbReference type="EnsemblPlants" id="Zm00001eb386500_T001">
    <property type="protein sequence ID" value="Zm00001eb386500_P001"/>
    <property type="gene ID" value="Zm00001eb386500"/>
</dbReference>
<evidence type="ECO:0000256" key="3">
    <source>
        <dbReference type="ARBA" id="ARBA00022741"/>
    </source>
</evidence>
<dbReference type="Gramene" id="Zm00001eb386500_T001">
    <property type="protein sequence ID" value="Zm00001eb386500_P001"/>
    <property type="gene ID" value="Zm00001eb386500"/>
</dbReference>